<feature type="transmembrane region" description="Helical" evidence="2">
    <location>
        <begin position="56"/>
        <end position="75"/>
    </location>
</feature>
<keyword evidence="2" id="KW-0472">Membrane</keyword>
<dbReference type="AlphaFoldDB" id="A0A1H3TV79"/>
<keyword evidence="2" id="KW-1133">Transmembrane helix</keyword>
<dbReference type="Proteomes" id="UP000198891">
    <property type="component" value="Unassembled WGS sequence"/>
</dbReference>
<gene>
    <name evidence="3" type="ORF">SAMN05216554_4466</name>
</gene>
<protein>
    <recommendedName>
        <fullName evidence="5">DUF2510 domain-containing protein</fullName>
    </recommendedName>
</protein>
<feature type="region of interest" description="Disordered" evidence="1">
    <location>
        <begin position="28"/>
        <end position="47"/>
    </location>
</feature>
<dbReference type="OrthoDB" id="5066941at2"/>
<name>A0A1H3TV79_9MICO</name>
<proteinExistence type="predicted"/>
<evidence type="ECO:0000256" key="2">
    <source>
        <dbReference type="SAM" id="Phobius"/>
    </source>
</evidence>
<dbReference type="STRING" id="381665.SAMN05216554_4466"/>
<evidence type="ECO:0000256" key="1">
    <source>
        <dbReference type="SAM" id="MobiDB-lite"/>
    </source>
</evidence>
<accession>A0A1H3TV79</accession>
<keyword evidence="2" id="KW-0812">Transmembrane</keyword>
<reference evidence="3 4" key="1">
    <citation type="submission" date="2016-10" db="EMBL/GenBank/DDBJ databases">
        <authorList>
            <person name="de Groot N.N."/>
        </authorList>
    </citation>
    <scope>NUCLEOTIDE SEQUENCE [LARGE SCALE GENOMIC DNA]</scope>
    <source>
        <strain evidence="3 4">CGMCC 4.3491</strain>
    </source>
</reference>
<keyword evidence="4" id="KW-1185">Reference proteome</keyword>
<sequence length="83" mass="9026">MSDDRPSRPGWYPAIGDRAAGRERWWNGTEWTGDERDTGTGSGARGRMSPARRNRILFGVIVAAILFAGLVSMMATDLISAVS</sequence>
<dbReference type="EMBL" id="FNPZ01000007">
    <property type="protein sequence ID" value="SDZ53139.1"/>
    <property type="molecule type" value="Genomic_DNA"/>
</dbReference>
<evidence type="ECO:0000313" key="3">
    <source>
        <dbReference type="EMBL" id="SDZ53139.1"/>
    </source>
</evidence>
<dbReference type="RefSeq" id="WP_092557968.1">
    <property type="nucleotide sequence ID" value="NZ_FNPZ01000007.1"/>
</dbReference>
<organism evidence="3 4">
    <name type="scientific">Herbiconiux ginsengi</name>
    <dbReference type="NCBI Taxonomy" id="381665"/>
    <lineage>
        <taxon>Bacteria</taxon>
        <taxon>Bacillati</taxon>
        <taxon>Actinomycetota</taxon>
        <taxon>Actinomycetes</taxon>
        <taxon>Micrococcales</taxon>
        <taxon>Microbacteriaceae</taxon>
        <taxon>Herbiconiux</taxon>
    </lineage>
</organism>
<evidence type="ECO:0008006" key="5">
    <source>
        <dbReference type="Google" id="ProtNLM"/>
    </source>
</evidence>
<evidence type="ECO:0000313" key="4">
    <source>
        <dbReference type="Proteomes" id="UP000198891"/>
    </source>
</evidence>